<dbReference type="Proteomes" id="UP000198863">
    <property type="component" value="Unassembled WGS sequence"/>
</dbReference>
<dbReference type="AlphaFoldDB" id="A0A1G7R2H4"/>
<organism evidence="4 5">
    <name type="scientific">Klenkia brasiliensis</name>
    <dbReference type="NCBI Taxonomy" id="333142"/>
    <lineage>
        <taxon>Bacteria</taxon>
        <taxon>Bacillati</taxon>
        <taxon>Actinomycetota</taxon>
        <taxon>Actinomycetes</taxon>
        <taxon>Geodermatophilales</taxon>
        <taxon>Geodermatophilaceae</taxon>
        <taxon>Klenkia</taxon>
    </lineage>
</organism>
<dbReference type="Pfam" id="PF02470">
    <property type="entry name" value="MlaD"/>
    <property type="match status" value="1"/>
</dbReference>
<feature type="domain" description="Mammalian cell entry C-terminal" evidence="3">
    <location>
        <begin position="131"/>
        <end position="300"/>
    </location>
</feature>
<dbReference type="PANTHER" id="PTHR33371">
    <property type="entry name" value="INTERMEMBRANE PHOSPHOLIPID TRANSPORT SYSTEM BINDING PROTEIN MLAD-RELATED"/>
    <property type="match status" value="1"/>
</dbReference>
<dbReference type="InterPro" id="IPR052336">
    <property type="entry name" value="MlaD_Phospholipid_Transporter"/>
</dbReference>
<evidence type="ECO:0000259" key="2">
    <source>
        <dbReference type="Pfam" id="PF02470"/>
    </source>
</evidence>
<dbReference type="GO" id="GO:0005576">
    <property type="term" value="C:extracellular region"/>
    <property type="evidence" value="ECO:0007669"/>
    <property type="project" value="TreeGrafter"/>
</dbReference>
<feature type="domain" description="Mce/MlaD" evidence="2">
    <location>
        <begin position="46"/>
        <end position="120"/>
    </location>
</feature>
<name>A0A1G7R2H4_9ACTN</name>
<evidence type="ECO:0000256" key="1">
    <source>
        <dbReference type="SAM" id="MobiDB-lite"/>
    </source>
</evidence>
<dbReference type="InterPro" id="IPR003399">
    <property type="entry name" value="Mce/MlaD"/>
</dbReference>
<dbReference type="RefSeq" id="WP_091061370.1">
    <property type="nucleotide sequence ID" value="NZ_FNCF01000002.1"/>
</dbReference>
<accession>A0A1G7R2H4</accession>
<gene>
    <name evidence="4" type="ORF">SAMN05660324_1719</name>
</gene>
<evidence type="ECO:0000313" key="5">
    <source>
        <dbReference type="Proteomes" id="UP000198863"/>
    </source>
</evidence>
<reference evidence="5" key="1">
    <citation type="submission" date="2016-10" db="EMBL/GenBank/DDBJ databases">
        <authorList>
            <person name="Varghese N."/>
            <person name="Submissions S."/>
        </authorList>
    </citation>
    <scope>NUCLEOTIDE SEQUENCE [LARGE SCALE GENOMIC DNA]</scope>
    <source>
        <strain evidence="5">DSM 44526</strain>
    </source>
</reference>
<evidence type="ECO:0000259" key="3">
    <source>
        <dbReference type="Pfam" id="PF11887"/>
    </source>
</evidence>
<sequence length="436" mass="44046">MTTSPRRAAARRAAALAAVAVLLSGCGFRGAYSLDLPGGADTGDDPYSVQIQFADVLDLVPQSGVRVADVPVGKVTDIQLGSDWTALVTVEVNGDVDLPANAVAMIQQSSLLGEKYVELAAPGGGEAPTGELGDGSLITLDRTNRNVEVEEVLGALSLVLNGGGLTQLQTITSELGQALEGREDAVRNTLDQLDTFIGGLDDQRTEINRALDSVDALAATLAQGTGTLTTALDTIGPGLAVLEDQRGLLVSMLQSLAQLGDVGTRVINETGADTVANLQDLQPILSQLAAAGPDLANSLDLLLTYPFPASSLSALQYRTDQRTGGYALFTNMTADLNLDLTQLFCRYVTDQTTGALVLLDPSQVSDTCGVAGSPGGGAGTTPGQGSGGSGSGGGFTLPTLPDLTALVPGTGTTGSGSGGGLLGLPAIPGLTTGAGR</sequence>
<dbReference type="OrthoDB" id="9774928at2"/>
<protein>
    <submittedName>
        <fullName evidence="4">Phospholipid/cholesterol/gamma-HCH transport system substrate-binding protein</fullName>
    </submittedName>
</protein>
<dbReference type="Pfam" id="PF11887">
    <property type="entry name" value="Mce4_CUP1"/>
    <property type="match status" value="1"/>
</dbReference>
<keyword evidence="5" id="KW-1185">Reference proteome</keyword>
<evidence type="ECO:0000313" key="4">
    <source>
        <dbReference type="EMBL" id="SDG04904.1"/>
    </source>
</evidence>
<dbReference type="InterPro" id="IPR024516">
    <property type="entry name" value="Mce_C"/>
</dbReference>
<dbReference type="PROSITE" id="PS51257">
    <property type="entry name" value="PROKAR_LIPOPROTEIN"/>
    <property type="match status" value="1"/>
</dbReference>
<dbReference type="EMBL" id="FNCF01000002">
    <property type="protein sequence ID" value="SDG04904.1"/>
    <property type="molecule type" value="Genomic_DNA"/>
</dbReference>
<proteinExistence type="predicted"/>
<dbReference type="InterPro" id="IPR005693">
    <property type="entry name" value="Mce"/>
</dbReference>
<dbReference type="PANTHER" id="PTHR33371:SF15">
    <property type="entry name" value="LIPOPROTEIN LPRN"/>
    <property type="match status" value="1"/>
</dbReference>
<feature type="region of interest" description="Disordered" evidence="1">
    <location>
        <begin position="370"/>
        <end position="394"/>
    </location>
</feature>
<dbReference type="NCBIfam" id="TIGR00996">
    <property type="entry name" value="Mtu_fam_mce"/>
    <property type="match status" value="1"/>
</dbReference>
<feature type="compositionally biased region" description="Gly residues" evidence="1">
    <location>
        <begin position="372"/>
        <end position="394"/>
    </location>
</feature>